<dbReference type="EMBL" id="JACASF010000012">
    <property type="protein sequence ID" value="KAF6444326.1"/>
    <property type="molecule type" value="Genomic_DNA"/>
</dbReference>
<dbReference type="Proteomes" id="UP000550707">
    <property type="component" value="Unassembled WGS sequence"/>
</dbReference>
<accession>A0A7J8F9N2</accession>
<organism evidence="2 3">
    <name type="scientific">Molossus molossus</name>
    <name type="common">Pallas' mastiff bat</name>
    <name type="synonym">Vespertilio molossus</name>
    <dbReference type="NCBI Taxonomy" id="27622"/>
    <lineage>
        <taxon>Eukaryota</taxon>
        <taxon>Metazoa</taxon>
        <taxon>Chordata</taxon>
        <taxon>Craniata</taxon>
        <taxon>Vertebrata</taxon>
        <taxon>Euteleostomi</taxon>
        <taxon>Mammalia</taxon>
        <taxon>Eutheria</taxon>
        <taxon>Laurasiatheria</taxon>
        <taxon>Chiroptera</taxon>
        <taxon>Yangochiroptera</taxon>
        <taxon>Molossidae</taxon>
        <taxon>Molossus</taxon>
    </lineage>
</organism>
<evidence type="ECO:0000313" key="3">
    <source>
        <dbReference type="Proteomes" id="UP000550707"/>
    </source>
</evidence>
<feature type="region of interest" description="Disordered" evidence="1">
    <location>
        <begin position="84"/>
        <end position="106"/>
    </location>
</feature>
<protein>
    <submittedName>
        <fullName evidence="2">Uncharacterized protein</fullName>
    </submittedName>
</protein>
<proteinExistence type="predicted"/>
<dbReference type="AlphaFoldDB" id="A0A7J8F9N2"/>
<reference evidence="2 3" key="1">
    <citation type="journal article" date="2020" name="Nature">
        <title>Six reference-quality genomes reveal evolution of bat adaptations.</title>
        <authorList>
            <person name="Jebb D."/>
            <person name="Huang Z."/>
            <person name="Pippel M."/>
            <person name="Hughes G.M."/>
            <person name="Lavrichenko K."/>
            <person name="Devanna P."/>
            <person name="Winkler S."/>
            <person name="Jermiin L.S."/>
            <person name="Skirmuntt E.C."/>
            <person name="Katzourakis A."/>
            <person name="Burkitt-Gray L."/>
            <person name="Ray D.A."/>
            <person name="Sullivan K.A.M."/>
            <person name="Roscito J.G."/>
            <person name="Kirilenko B.M."/>
            <person name="Davalos L.M."/>
            <person name="Corthals A.P."/>
            <person name="Power M.L."/>
            <person name="Jones G."/>
            <person name="Ransome R.D."/>
            <person name="Dechmann D.K.N."/>
            <person name="Locatelli A.G."/>
            <person name="Puechmaille S.J."/>
            <person name="Fedrigo O."/>
            <person name="Jarvis E.D."/>
            <person name="Hiller M."/>
            <person name="Vernes S.C."/>
            <person name="Myers E.W."/>
            <person name="Teeling E.C."/>
        </authorList>
    </citation>
    <scope>NUCLEOTIDE SEQUENCE [LARGE SCALE GENOMIC DNA]</scope>
    <source>
        <strain evidence="2">MMolMol1</strain>
        <tissue evidence="2">Muscle</tissue>
    </source>
</reference>
<gene>
    <name evidence="2" type="ORF">HJG59_008617</name>
</gene>
<comment type="caution">
    <text evidence="2">The sequence shown here is derived from an EMBL/GenBank/DDBJ whole genome shotgun (WGS) entry which is preliminary data.</text>
</comment>
<name>A0A7J8F9N2_MOLMO</name>
<keyword evidence="3" id="KW-1185">Reference proteome</keyword>
<sequence length="160" mass="17754">MQQRWPRRPEMLRHSTRRLPCTSVPGQCLPARAPGSGHRPGDCQEPLSPGPEMFPFLWSASPGTLPVPWSQWTVPRVRLGGTWQRGRGLRSRPPSLPPQAASLSPPSHALPRPCHCLLGPLTRPAPGTHRCRWSPERLALRARHPRPRTGAVDSWGVGFC</sequence>
<dbReference type="InParanoid" id="A0A7J8F9N2"/>
<evidence type="ECO:0000313" key="2">
    <source>
        <dbReference type="EMBL" id="KAF6444326.1"/>
    </source>
</evidence>
<evidence type="ECO:0000256" key="1">
    <source>
        <dbReference type="SAM" id="MobiDB-lite"/>
    </source>
</evidence>